<protein>
    <submittedName>
        <fullName evidence="6">Endopeptidase, NLPC/P60 domain</fullName>
    </submittedName>
</protein>
<proteinExistence type="inferred from homology"/>
<keyword evidence="2" id="KW-0645">Protease</keyword>
<dbReference type="InterPro" id="IPR051202">
    <property type="entry name" value="Peptidase_C40"/>
</dbReference>
<name>A0A2P2BPT5_9FIRM</name>
<comment type="similarity">
    <text evidence="1">Belongs to the peptidase C40 family.</text>
</comment>
<keyword evidence="4" id="KW-0788">Thiol protease</keyword>
<evidence type="ECO:0000313" key="7">
    <source>
        <dbReference type="Proteomes" id="UP000245695"/>
    </source>
</evidence>
<feature type="domain" description="NlpC/P60" evidence="5">
    <location>
        <begin position="93"/>
        <end position="215"/>
    </location>
</feature>
<dbReference type="EMBL" id="LN650648">
    <property type="protein sequence ID" value="CEI72360.1"/>
    <property type="molecule type" value="Genomic_DNA"/>
</dbReference>
<keyword evidence="7" id="KW-1185">Reference proteome</keyword>
<dbReference type="SUPFAM" id="SSF54001">
    <property type="entry name" value="Cysteine proteinases"/>
    <property type="match status" value="1"/>
</dbReference>
<dbReference type="RefSeq" id="WP_166505064.1">
    <property type="nucleotide sequence ID" value="NZ_JAKNTL010000007.1"/>
</dbReference>
<dbReference type="PROSITE" id="PS51935">
    <property type="entry name" value="NLPC_P60"/>
    <property type="match status" value="1"/>
</dbReference>
<dbReference type="PANTHER" id="PTHR47053:SF1">
    <property type="entry name" value="MUREIN DD-ENDOPEPTIDASE MEPH-RELATED"/>
    <property type="match status" value="1"/>
</dbReference>
<dbReference type="PANTHER" id="PTHR47053">
    <property type="entry name" value="MUREIN DD-ENDOPEPTIDASE MEPH-RELATED"/>
    <property type="match status" value="1"/>
</dbReference>
<dbReference type="InterPro" id="IPR000064">
    <property type="entry name" value="NLP_P60_dom"/>
</dbReference>
<keyword evidence="3" id="KW-0378">Hydrolase</keyword>
<sequence length="215" mass="23754">MNVNQIVMIELLNAISKSNSKNKACTNNNSNVFDFVLQSTFNSILNDSPTCSCSCSCSNENQNKLNGLDTLLSNVNVSKVNNSSNINNAQKSNNKMDDAIKLLESQIGKPYVWGATGPKSFDCSGLVQYVYKNALGKDIPRVSYEQSKFGKAIDKKDLQVGDLIFFDTMNKGRVSHVGMYVGNGEFIHASNPKDGVKKSKLTGYYEKHYRGARRP</sequence>
<evidence type="ECO:0000259" key="5">
    <source>
        <dbReference type="PROSITE" id="PS51935"/>
    </source>
</evidence>
<gene>
    <name evidence="6" type="ORF">FRIFI_0817</name>
</gene>
<accession>A0A2P2BPT5</accession>
<dbReference type="Proteomes" id="UP000245695">
    <property type="component" value="Chromosome 1"/>
</dbReference>
<dbReference type="KEGG" id="rhom:FRIFI_0817"/>
<organism evidence="6 7">
    <name type="scientific">Romboutsia hominis</name>
    <dbReference type="NCBI Taxonomy" id="1507512"/>
    <lineage>
        <taxon>Bacteria</taxon>
        <taxon>Bacillati</taxon>
        <taxon>Bacillota</taxon>
        <taxon>Clostridia</taxon>
        <taxon>Peptostreptococcales</taxon>
        <taxon>Peptostreptococcaceae</taxon>
        <taxon>Romboutsia</taxon>
    </lineage>
</organism>
<evidence type="ECO:0000256" key="1">
    <source>
        <dbReference type="ARBA" id="ARBA00007074"/>
    </source>
</evidence>
<evidence type="ECO:0000256" key="4">
    <source>
        <dbReference type="ARBA" id="ARBA00022807"/>
    </source>
</evidence>
<dbReference type="GO" id="GO:0008234">
    <property type="term" value="F:cysteine-type peptidase activity"/>
    <property type="evidence" value="ECO:0007669"/>
    <property type="project" value="UniProtKB-KW"/>
</dbReference>
<evidence type="ECO:0000256" key="2">
    <source>
        <dbReference type="ARBA" id="ARBA00022670"/>
    </source>
</evidence>
<evidence type="ECO:0000256" key="3">
    <source>
        <dbReference type="ARBA" id="ARBA00022801"/>
    </source>
</evidence>
<dbReference type="GO" id="GO:0006508">
    <property type="term" value="P:proteolysis"/>
    <property type="evidence" value="ECO:0007669"/>
    <property type="project" value="UniProtKB-KW"/>
</dbReference>
<evidence type="ECO:0000313" key="6">
    <source>
        <dbReference type="EMBL" id="CEI72360.1"/>
    </source>
</evidence>
<dbReference type="Gene3D" id="3.90.1720.10">
    <property type="entry name" value="endopeptidase domain like (from Nostoc punctiforme)"/>
    <property type="match status" value="1"/>
</dbReference>
<dbReference type="Pfam" id="PF00877">
    <property type="entry name" value="NLPC_P60"/>
    <property type="match status" value="1"/>
</dbReference>
<reference evidence="6 7" key="1">
    <citation type="submission" date="2014-09" db="EMBL/GenBank/DDBJ databases">
        <authorList>
            <person name="Hornung B.V."/>
        </authorList>
    </citation>
    <scope>NUCLEOTIDE SEQUENCE [LARGE SCALE GENOMIC DNA]</scope>
    <source>
        <strain evidence="6 7">FRIFI</strain>
    </source>
</reference>
<dbReference type="AlphaFoldDB" id="A0A2P2BPT5"/>
<dbReference type="InterPro" id="IPR038765">
    <property type="entry name" value="Papain-like_cys_pep_sf"/>
</dbReference>